<dbReference type="GO" id="GO:0017101">
    <property type="term" value="C:aminoacyl-tRNA synthetase multienzyme complex"/>
    <property type="evidence" value="ECO:0007669"/>
    <property type="project" value="InterPro"/>
</dbReference>
<dbReference type="FunCoup" id="A0A1V9XIZ1">
    <property type="interactions" value="336"/>
</dbReference>
<proteinExistence type="predicted"/>
<evidence type="ECO:0000256" key="2">
    <source>
        <dbReference type="ARBA" id="ARBA00022490"/>
    </source>
</evidence>
<dbReference type="EMBL" id="MNPL01010090">
    <property type="protein sequence ID" value="OQR73353.1"/>
    <property type="molecule type" value="Genomic_DNA"/>
</dbReference>
<evidence type="ECO:0000256" key="1">
    <source>
        <dbReference type="ARBA" id="ARBA00004496"/>
    </source>
</evidence>
<dbReference type="Pfam" id="PF18569">
    <property type="entry name" value="Thioredoxin_16"/>
    <property type="match status" value="1"/>
</dbReference>
<evidence type="ECO:0000256" key="3">
    <source>
        <dbReference type="ARBA" id="ARBA00022917"/>
    </source>
</evidence>
<dbReference type="OrthoDB" id="424586at2759"/>
<comment type="caution">
    <text evidence="5">The sequence shown here is derived from an EMBL/GenBank/DDBJ whole genome shotgun (WGS) entry which is preliminary data.</text>
</comment>
<keyword evidence="2" id="KW-0963">Cytoplasm</keyword>
<dbReference type="InParanoid" id="A0A1V9XIZ1"/>
<accession>A0A1V9XIZ1</accession>
<dbReference type="Proteomes" id="UP000192247">
    <property type="component" value="Unassembled WGS sequence"/>
</dbReference>
<dbReference type="GO" id="GO:0005737">
    <property type="term" value="C:cytoplasm"/>
    <property type="evidence" value="ECO:0007669"/>
    <property type="project" value="UniProtKB-SubCell"/>
</dbReference>
<evidence type="ECO:0000259" key="4">
    <source>
        <dbReference type="Pfam" id="PF18569"/>
    </source>
</evidence>
<dbReference type="InterPro" id="IPR042360">
    <property type="entry name" value="AIMP2"/>
</dbReference>
<dbReference type="GO" id="GO:0006412">
    <property type="term" value="P:translation"/>
    <property type="evidence" value="ECO:0007669"/>
    <property type="project" value="UniProtKB-KW"/>
</dbReference>
<dbReference type="Gene3D" id="1.20.1050.130">
    <property type="match status" value="1"/>
</dbReference>
<comment type="subcellular location">
    <subcellularLocation>
        <location evidence="1">Cytoplasm</location>
    </subcellularLocation>
</comment>
<gene>
    <name evidence="5" type="ORF">BIW11_09785</name>
</gene>
<dbReference type="AlphaFoldDB" id="A0A1V9XIZ1"/>
<feature type="domain" description="AIMP2 thioredoxin-like" evidence="4">
    <location>
        <begin position="112"/>
        <end position="195"/>
    </location>
</feature>
<keyword evidence="3" id="KW-0648">Protein biosynthesis</keyword>
<dbReference type="PANTHER" id="PTHR13438:SF2">
    <property type="entry name" value="AMINOACYL TRNA SYNTHASE COMPLEX-INTERACTING MULTIFUNCTIONAL PROTEIN 2"/>
    <property type="match status" value="1"/>
</dbReference>
<protein>
    <recommendedName>
        <fullName evidence="4">AIMP2 thioredoxin-like domain-containing protein</fullName>
    </recommendedName>
</protein>
<dbReference type="InterPro" id="IPR041503">
    <property type="entry name" value="AIMP2_thioredoxin"/>
</dbReference>
<evidence type="ECO:0000313" key="6">
    <source>
        <dbReference type="Proteomes" id="UP000192247"/>
    </source>
</evidence>
<name>A0A1V9XIZ1_9ACAR</name>
<sequence length="299" mass="33118">MYSVKPYYNTNDAAGIDTDNVMYCMKPVYRPAVDDAAINPTEADLLSRQKHLIANIEHQVRRVDELLNEVNAPIRSMNRTSQTPPSAAIATGTAPSIAKFNVTWPETVHYPMDIVVQADPTRLPMTPWALRKLLGSAVMVRTHVHSSYNGPLPPVENDNSNANRTSGGVKIIFTVIFRNIKDMEFMVDPVGQVAVAGEANLFRYICRVFPIFAVLSAFDETVSDHYIDVICSDLIGVKSIQLQRSLKAIDVQLAKKGGLLVCDKLTPADFCLHAALQRHSSLDLPQNVQKWQKAVSVAF</sequence>
<dbReference type="STRING" id="418985.A0A1V9XIZ1"/>
<evidence type="ECO:0000313" key="5">
    <source>
        <dbReference type="EMBL" id="OQR73353.1"/>
    </source>
</evidence>
<keyword evidence="6" id="KW-1185">Reference proteome</keyword>
<organism evidence="5 6">
    <name type="scientific">Tropilaelaps mercedesae</name>
    <dbReference type="NCBI Taxonomy" id="418985"/>
    <lineage>
        <taxon>Eukaryota</taxon>
        <taxon>Metazoa</taxon>
        <taxon>Ecdysozoa</taxon>
        <taxon>Arthropoda</taxon>
        <taxon>Chelicerata</taxon>
        <taxon>Arachnida</taxon>
        <taxon>Acari</taxon>
        <taxon>Parasitiformes</taxon>
        <taxon>Mesostigmata</taxon>
        <taxon>Gamasina</taxon>
        <taxon>Dermanyssoidea</taxon>
        <taxon>Laelapidae</taxon>
        <taxon>Tropilaelaps</taxon>
    </lineage>
</organism>
<reference evidence="5 6" key="1">
    <citation type="journal article" date="2017" name="Gigascience">
        <title>Draft genome of the honey bee ectoparasitic mite, Tropilaelaps mercedesae, is shaped by the parasitic life history.</title>
        <authorList>
            <person name="Dong X."/>
            <person name="Armstrong S.D."/>
            <person name="Xia D."/>
            <person name="Makepeace B.L."/>
            <person name="Darby A.C."/>
            <person name="Kadowaki T."/>
        </authorList>
    </citation>
    <scope>NUCLEOTIDE SEQUENCE [LARGE SCALE GENOMIC DNA]</scope>
    <source>
        <strain evidence="5">Wuxi-XJTLU</strain>
    </source>
</reference>
<dbReference type="PANTHER" id="PTHR13438">
    <property type="entry name" value="AMINOACYL TRNA SYNTHASE COMPLEX-INTERACTING MULTIFUNCTIONAL PROTEIN"/>
    <property type="match status" value="1"/>
</dbReference>